<keyword evidence="1" id="KW-0472">Membrane</keyword>
<name>A0A835Z5V9_9STRA</name>
<dbReference type="Proteomes" id="UP000664859">
    <property type="component" value="Unassembled WGS sequence"/>
</dbReference>
<organism evidence="2 3">
    <name type="scientific">Tribonema minus</name>
    <dbReference type="NCBI Taxonomy" id="303371"/>
    <lineage>
        <taxon>Eukaryota</taxon>
        <taxon>Sar</taxon>
        <taxon>Stramenopiles</taxon>
        <taxon>Ochrophyta</taxon>
        <taxon>PX clade</taxon>
        <taxon>Xanthophyceae</taxon>
        <taxon>Tribonematales</taxon>
        <taxon>Tribonemataceae</taxon>
        <taxon>Tribonema</taxon>
    </lineage>
</organism>
<evidence type="ECO:0000313" key="3">
    <source>
        <dbReference type="Proteomes" id="UP000664859"/>
    </source>
</evidence>
<gene>
    <name evidence="2" type="ORF">JKP88DRAFT_31089</name>
</gene>
<reference evidence="2" key="1">
    <citation type="submission" date="2021-02" db="EMBL/GenBank/DDBJ databases">
        <title>First Annotated Genome of the Yellow-green Alga Tribonema minus.</title>
        <authorList>
            <person name="Mahan K.M."/>
        </authorList>
    </citation>
    <scope>NUCLEOTIDE SEQUENCE</scope>
    <source>
        <strain evidence="2">UTEX B ZZ1240</strain>
    </source>
</reference>
<accession>A0A835Z5V9</accession>
<protein>
    <submittedName>
        <fullName evidence="2">Uncharacterized protein</fullName>
    </submittedName>
</protein>
<keyword evidence="1" id="KW-0812">Transmembrane</keyword>
<evidence type="ECO:0000256" key="1">
    <source>
        <dbReference type="SAM" id="Phobius"/>
    </source>
</evidence>
<keyword evidence="3" id="KW-1185">Reference proteome</keyword>
<sequence>MPYFTVCRPFGPQSGWWDGVTTFKWNVDCTRIGGADGNKPCEGLEQPRIRTAAHDSCVVIHASEDIAVSVPAVGLEVSVTNTSTYDQFNSVTTYLTDFEPTAGMDWDADLQRKPYDFRWFRLGARHTAKVTQQTVTKLNASYSGLRISPSTTRSFSLSPAYFEAIPAGAAPDDASGAQWTLTIYLRADSLGVDEVVETDPVDWFTLMGTIAGFFNYVLLAFGVLVGKSMLLNMKRLEDKRIHDQLDLRLQVGAGLSHP</sequence>
<comment type="caution">
    <text evidence="2">The sequence shown here is derived from an EMBL/GenBank/DDBJ whole genome shotgun (WGS) entry which is preliminary data.</text>
</comment>
<feature type="transmembrane region" description="Helical" evidence="1">
    <location>
        <begin position="203"/>
        <end position="225"/>
    </location>
</feature>
<evidence type="ECO:0000313" key="2">
    <source>
        <dbReference type="EMBL" id="KAG5187806.1"/>
    </source>
</evidence>
<dbReference type="EMBL" id="JAFCMP010000082">
    <property type="protein sequence ID" value="KAG5187806.1"/>
    <property type="molecule type" value="Genomic_DNA"/>
</dbReference>
<keyword evidence="1" id="KW-1133">Transmembrane helix</keyword>
<proteinExistence type="predicted"/>
<dbReference type="AlphaFoldDB" id="A0A835Z5V9"/>